<dbReference type="GO" id="GO:0006015">
    <property type="term" value="P:5-phosphoribose 1-diphosphate biosynthetic process"/>
    <property type="evidence" value="ECO:0007669"/>
    <property type="project" value="UniProtKB-UniRule"/>
</dbReference>
<organism evidence="8">
    <name type="scientific">Rouxiella sp. WC2420</name>
    <dbReference type="NCBI Taxonomy" id="3234145"/>
    <lineage>
        <taxon>Bacteria</taxon>
        <taxon>Pseudomonadati</taxon>
        <taxon>Pseudomonadota</taxon>
        <taxon>Gammaproteobacteria</taxon>
        <taxon>Enterobacterales</taxon>
        <taxon>Yersiniaceae</taxon>
        <taxon>Rouxiella</taxon>
    </lineage>
</organism>
<feature type="domain" description="Guanylate kinase/L-type calcium channel beta subunit" evidence="7">
    <location>
        <begin position="1"/>
        <end position="181"/>
    </location>
</feature>
<comment type="caution">
    <text evidence="6">Lacks conserved residue(s) required for the propagation of feature annotation.</text>
</comment>
<name>A0AB39VRT5_9GAMM</name>
<dbReference type="SMART" id="SM00072">
    <property type="entry name" value="GuKc"/>
    <property type="match status" value="1"/>
</dbReference>
<dbReference type="InterPro" id="IPR027417">
    <property type="entry name" value="P-loop_NTPase"/>
</dbReference>
<proteinExistence type="inferred from homology"/>
<evidence type="ECO:0000259" key="7">
    <source>
        <dbReference type="SMART" id="SM00072"/>
    </source>
</evidence>
<comment type="pathway">
    <text evidence="2 6">Metabolic intermediate biosynthesis; 5-phospho-alpha-D-ribose 1-diphosphate biosynthesis; 5-phospho-alpha-D-ribose 1-diphosphate from D-ribose 5-phosphate (route II): step 3/3.</text>
</comment>
<dbReference type="NCBIfam" id="TIGR02322">
    <property type="entry name" value="phosphon_PhnN"/>
    <property type="match status" value="1"/>
</dbReference>
<evidence type="ECO:0000256" key="1">
    <source>
        <dbReference type="ARBA" id="ARBA00000373"/>
    </source>
</evidence>
<dbReference type="RefSeq" id="WP_009636805.1">
    <property type="nucleotide sequence ID" value="NZ_CP165628.1"/>
</dbReference>
<evidence type="ECO:0000256" key="6">
    <source>
        <dbReference type="HAMAP-Rule" id="MF_00836"/>
    </source>
</evidence>
<dbReference type="Gene3D" id="3.40.50.300">
    <property type="entry name" value="P-loop containing nucleotide triphosphate hydrolases"/>
    <property type="match status" value="1"/>
</dbReference>
<dbReference type="AlphaFoldDB" id="A0AB39VRT5"/>
<keyword evidence="4 6" id="KW-0547">Nucleotide-binding</keyword>
<dbReference type="GO" id="GO:0019634">
    <property type="term" value="P:organic phosphonate metabolic process"/>
    <property type="evidence" value="ECO:0007669"/>
    <property type="project" value="UniProtKB-UniRule"/>
</dbReference>
<accession>A0AB39VRT5</accession>
<dbReference type="GO" id="GO:0005524">
    <property type="term" value="F:ATP binding"/>
    <property type="evidence" value="ECO:0007669"/>
    <property type="project" value="UniProtKB-KW"/>
</dbReference>
<sequence length="197" mass="21862">MAKLVYVMGASGSGKDSLLDALRNKLPQGLLVAHRYITRAAQAGAENHVALSLDEFQLRKSRQLFALDWQAHQTHYALGIEIDLWMQQGFTVVVNGSRAHLAQAEARYGSSLLAVCLHVSTEVLAERLEARGRESPSEIQQRLRRASEYQHSLPANCHRLNNDGCLQETLTELLSFLGERATCAIPLDGYPLAMPRN</sequence>
<dbReference type="HAMAP" id="MF_00836">
    <property type="entry name" value="PhnN"/>
    <property type="match status" value="1"/>
</dbReference>
<comment type="function">
    <text evidence="6">Catalyzes the phosphorylation of ribose 1,5-bisphosphate to 5-phospho-D-ribosyl alpha-1-diphosphate (PRPP).</text>
</comment>
<reference evidence="8" key="1">
    <citation type="submission" date="2024-07" db="EMBL/GenBank/DDBJ databases">
        <authorList>
            <person name="Biller S.J."/>
        </authorList>
    </citation>
    <scope>NUCLEOTIDE SEQUENCE</scope>
    <source>
        <strain evidence="8">WC2420</strain>
    </source>
</reference>
<evidence type="ECO:0000313" key="8">
    <source>
        <dbReference type="EMBL" id="XDU73095.1"/>
    </source>
</evidence>
<dbReference type="InterPro" id="IPR008145">
    <property type="entry name" value="GK/Ca_channel_bsu"/>
</dbReference>
<dbReference type="GO" id="GO:0033863">
    <property type="term" value="F:ribose 1,5-bisphosphate phosphokinase activity"/>
    <property type="evidence" value="ECO:0007669"/>
    <property type="project" value="UniProtKB-UniRule"/>
</dbReference>
<keyword evidence="3 6" id="KW-0808">Transferase</keyword>
<dbReference type="FunFam" id="3.40.50.300:FF:000979">
    <property type="entry name" value="Ribose 1,5-bisphosphate phosphokinase PhnN"/>
    <property type="match status" value="1"/>
</dbReference>
<dbReference type="InterPro" id="IPR012699">
    <property type="entry name" value="PhnN"/>
</dbReference>
<evidence type="ECO:0000256" key="2">
    <source>
        <dbReference type="ARBA" id="ARBA00005069"/>
    </source>
</evidence>
<evidence type="ECO:0000256" key="5">
    <source>
        <dbReference type="ARBA" id="ARBA00022840"/>
    </source>
</evidence>
<comment type="similarity">
    <text evidence="6">Belongs to the ribose 1,5-bisphosphokinase family.</text>
</comment>
<dbReference type="EC" id="2.7.4.23" evidence="6"/>
<dbReference type="NCBIfam" id="NF007485">
    <property type="entry name" value="PRK10078.1"/>
    <property type="match status" value="1"/>
</dbReference>
<evidence type="ECO:0000256" key="3">
    <source>
        <dbReference type="ARBA" id="ARBA00022679"/>
    </source>
</evidence>
<comment type="catalytic activity">
    <reaction evidence="1 6">
        <text>alpha-D-ribose 1,5-bisphosphate + ATP = 5-phospho-alpha-D-ribose 1-diphosphate + ADP</text>
        <dbReference type="Rhea" id="RHEA:20109"/>
        <dbReference type="ChEBI" id="CHEBI:30616"/>
        <dbReference type="ChEBI" id="CHEBI:58017"/>
        <dbReference type="ChEBI" id="CHEBI:68688"/>
        <dbReference type="ChEBI" id="CHEBI:456216"/>
        <dbReference type="EC" id="2.7.4.23"/>
    </reaction>
</comment>
<gene>
    <name evidence="6 8" type="primary">phnN</name>
    <name evidence="8" type="ORF">AB3G37_02965</name>
</gene>
<dbReference type="SUPFAM" id="SSF52540">
    <property type="entry name" value="P-loop containing nucleoside triphosphate hydrolases"/>
    <property type="match status" value="1"/>
</dbReference>
<protein>
    <recommendedName>
        <fullName evidence="6">Ribose 1,5-bisphosphate phosphokinase PhnN</fullName>
        <ecNumber evidence="6">2.7.4.23</ecNumber>
    </recommendedName>
    <alternativeName>
        <fullName evidence="6">Ribose 1,5-bisphosphokinase</fullName>
    </alternativeName>
</protein>
<evidence type="ECO:0000256" key="4">
    <source>
        <dbReference type="ARBA" id="ARBA00022741"/>
    </source>
</evidence>
<keyword evidence="5 6" id="KW-0067">ATP-binding</keyword>
<dbReference type="Pfam" id="PF13238">
    <property type="entry name" value="AAA_18"/>
    <property type="match status" value="1"/>
</dbReference>
<dbReference type="EMBL" id="CP165628">
    <property type="protein sequence ID" value="XDU73095.1"/>
    <property type="molecule type" value="Genomic_DNA"/>
</dbReference>